<reference evidence="3" key="1">
    <citation type="submission" date="2023-03" db="EMBL/GenBank/DDBJ databases">
        <title>Massive genome expansion in bonnet fungi (Mycena s.s.) driven by repeated elements and novel gene families across ecological guilds.</title>
        <authorList>
            <consortium name="Lawrence Berkeley National Laboratory"/>
            <person name="Harder C.B."/>
            <person name="Miyauchi S."/>
            <person name="Viragh M."/>
            <person name="Kuo A."/>
            <person name="Thoen E."/>
            <person name="Andreopoulos B."/>
            <person name="Lu D."/>
            <person name="Skrede I."/>
            <person name="Drula E."/>
            <person name="Henrissat B."/>
            <person name="Morin E."/>
            <person name="Kohler A."/>
            <person name="Barry K."/>
            <person name="LaButti K."/>
            <person name="Morin E."/>
            <person name="Salamov A."/>
            <person name="Lipzen A."/>
            <person name="Mereny Z."/>
            <person name="Hegedus B."/>
            <person name="Baldrian P."/>
            <person name="Stursova M."/>
            <person name="Weitz H."/>
            <person name="Taylor A."/>
            <person name="Grigoriev I.V."/>
            <person name="Nagy L.G."/>
            <person name="Martin F."/>
            <person name="Kauserud H."/>
        </authorList>
    </citation>
    <scope>NUCLEOTIDE SEQUENCE</scope>
    <source>
        <strain evidence="3">CBHHK200</strain>
    </source>
</reference>
<evidence type="ECO:0000256" key="1">
    <source>
        <dbReference type="SAM" id="MobiDB-lite"/>
    </source>
</evidence>
<sequence>KNAATHKPPSLLDFPRTRLPFTVAPDACAPVSSRTTTNTSRPGRANSDQSTKRKLSSRAQWEPSVALFWMHSFLGTLIFYFPGIFTFLASCFDPSVRSNANIHAWPMYIFPLCPFLGKACAFIMTVGYSFSINYSGLTTTVNFISTSQPDGTT</sequence>
<name>A0AAD6X1I1_9AGAR</name>
<dbReference type="Proteomes" id="UP001218188">
    <property type="component" value="Unassembled WGS sequence"/>
</dbReference>
<feature type="compositionally biased region" description="Polar residues" evidence="1">
    <location>
        <begin position="32"/>
        <end position="49"/>
    </location>
</feature>
<dbReference type="AlphaFoldDB" id="A0AAD6X1I1"/>
<keyword evidence="4" id="KW-1185">Reference proteome</keyword>
<protein>
    <submittedName>
        <fullName evidence="3">Uncharacterized protein</fullName>
    </submittedName>
</protein>
<organism evidence="3 4">
    <name type="scientific">Mycena alexandri</name>
    <dbReference type="NCBI Taxonomy" id="1745969"/>
    <lineage>
        <taxon>Eukaryota</taxon>
        <taxon>Fungi</taxon>
        <taxon>Dikarya</taxon>
        <taxon>Basidiomycota</taxon>
        <taxon>Agaricomycotina</taxon>
        <taxon>Agaricomycetes</taxon>
        <taxon>Agaricomycetidae</taxon>
        <taxon>Agaricales</taxon>
        <taxon>Marasmiineae</taxon>
        <taxon>Mycenaceae</taxon>
        <taxon>Mycena</taxon>
    </lineage>
</organism>
<accession>A0AAD6X1I1</accession>
<keyword evidence="2" id="KW-0472">Membrane</keyword>
<evidence type="ECO:0000313" key="3">
    <source>
        <dbReference type="EMBL" id="KAJ7031356.1"/>
    </source>
</evidence>
<evidence type="ECO:0000313" key="4">
    <source>
        <dbReference type="Proteomes" id="UP001218188"/>
    </source>
</evidence>
<feature type="non-terminal residue" evidence="3">
    <location>
        <position position="1"/>
    </location>
</feature>
<dbReference type="EMBL" id="JARJCM010000082">
    <property type="protein sequence ID" value="KAJ7031356.1"/>
    <property type="molecule type" value="Genomic_DNA"/>
</dbReference>
<feature type="region of interest" description="Disordered" evidence="1">
    <location>
        <begin position="25"/>
        <end position="58"/>
    </location>
</feature>
<proteinExistence type="predicted"/>
<evidence type="ECO:0000256" key="2">
    <source>
        <dbReference type="SAM" id="Phobius"/>
    </source>
</evidence>
<feature type="transmembrane region" description="Helical" evidence="2">
    <location>
        <begin position="108"/>
        <end position="130"/>
    </location>
</feature>
<feature type="transmembrane region" description="Helical" evidence="2">
    <location>
        <begin position="66"/>
        <end position="88"/>
    </location>
</feature>
<keyword evidence="2" id="KW-0812">Transmembrane</keyword>
<keyword evidence="2" id="KW-1133">Transmembrane helix</keyword>
<gene>
    <name evidence="3" type="ORF">C8F04DRAFT_1110892</name>
</gene>
<comment type="caution">
    <text evidence="3">The sequence shown here is derived from an EMBL/GenBank/DDBJ whole genome shotgun (WGS) entry which is preliminary data.</text>
</comment>